<dbReference type="SUPFAM" id="SSF143011">
    <property type="entry name" value="RelE-like"/>
    <property type="match status" value="1"/>
</dbReference>
<dbReference type="Proteomes" id="UP000241848">
    <property type="component" value="Unassembled WGS sequence"/>
</dbReference>
<name>A0A2T2WIU4_9FIRM</name>
<evidence type="ECO:0000313" key="3">
    <source>
        <dbReference type="Proteomes" id="UP000241848"/>
    </source>
</evidence>
<dbReference type="InterPro" id="IPR007712">
    <property type="entry name" value="RelE/ParE_toxin"/>
</dbReference>
<evidence type="ECO:0000256" key="1">
    <source>
        <dbReference type="ARBA" id="ARBA00022649"/>
    </source>
</evidence>
<gene>
    <name evidence="2" type="ORF">C7B45_08010</name>
</gene>
<dbReference type="PANTHER" id="PTHR38813:SF1">
    <property type="entry name" value="TOXIN RELE1-RELATED"/>
    <property type="match status" value="1"/>
</dbReference>
<evidence type="ECO:0000313" key="2">
    <source>
        <dbReference type="EMBL" id="PSR22159.1"/>
    </source>
</evidence>
<proteinExistence type="predicted"/>
<sequence>MMFTLRFSRQAHKFLEKQPLDVRHRIRMALLELAKNPLANRQVKRLAGTDELLRLRIGDFRVVFSIEQEELLILIIAIGNRGDIYRRL</sequence>
<dbReference type="Gene3D" id="3.30.2310.20">
    <property type="entry name" value="RelE-like"/>
    <property type="match status" value="1"/>
</dbReference>
<dbReference type="PANTHER" id="PTHR38813">
    <property type="match status" value="1"/>
</dbReference>
<accession>A0A2T2WIU4</accession>
<protein>
    <submittedName>
        <fullName evidence="2">Plasmid stabilization protein</fullName>
    </submittedName>
</protein>
<organism evidence="2 3">
    <name type="scientific">Sulfobacillus acidophilus</name>
    <dbReference type="NCBI Taxonomy" id="53633"/>
    <lineage>
        <taxon>Bacteria</taxon>
        <taxon>Bacillati</taxon>
        <taxon>Bacillota</taxon>
        <taxon>Clostridia</taxon>
        <taxon>Eubacteriales</taxon>
        <taxon>Clostridiales Family XVII. Incertae Sedis</taxon>
        <taxon>Sulfobacillus</taxon>
    </lineage>
</organism>
<dbReference type="EMBL" id="PXYV01000021">
    <property type="protein sequence ID" value="PSR22159.1"/>
    <property type="molecule type" value="Genomic_DNA"/>
</dbReference>
<dbReference type="Pfam" id="PF05016">
    <property type="entry name" value="ParE_toxin"/>
    <property type="match status" value="1"/>
</dbReference>
<keyword evidence="1" id="KW-1277">Toxin-antitoxin system</keyword>
<dbReference type="InterPro" id="IPR052747">
    <property type="entry name" value="TA_system_RelE_toxin"/>
</dbReference>
<reference evidence="2 3" key="1">
    <citation type="journal article" date="2014" name="BMC Genomics">
        <title>Comparison of environmental and isolate Sulfobacillus genomes reveals diverse carbon, sulfur, nitrogen, and hydrogen metabolisms.</title>
        <authorList>
            <person name="Justice N.B."/>
            <person name="Norman A."/>
            <person name="Brown C.T."/>
            <person name="Singh A."/>
            <person name="Thomas B.C."/>
            <person name="Banfield J.F."/>
        </authorList>
    </citation>
    <scope>NUCLEOTIDE SEQUENCE [LARGE SCALE GENOMIC DNA]</scope>
    <source>
        <strain evidence="2">AMDSBA3</strain>
    </source>
</reference>
<dbReference type="AlphaFoldDB" id="A0A2T2WIU4"/>
<dbReference type="InterPro" id="IPR035093">
    <property type="entry name" value="RelE/ParE_toxin_dom_sf"/>
</dbReference>
<comment type="caution">
    <text evidence="2">The sequence shown here is derived from an EMBL/GenBank/DDBJ whole genome shotgun (WGS) entry which is preliminary data.</text>
</comment>